<keyword evidence="1" id="KW-0678">Repressor</keyword>
<dbReference type="Gene3D" id="1.10.260.40">
    <property type="entry name" value="lambda repressor-like DNA-binding domains"/>
    <property type="match status" value="1"/>
</dbReference>
<keyword evidence="2" id="KW-0805">Transcription regulation</keyword>
<organism evidence="7 8">
    <name type="scientific">Microbacterium azadirachtae</name>
    <dbReference type="NCBI Taxonomy" id="582680"/>
    <lineage>
        <taxon>Bacteria</taxon>
        <taxon>Bacillati</taxon>
        <taxon>Actinomycetota</taxon>
        <taxon>Actinomycetes</taxon>
        <taxon>Micrococcales</taxon>
        <taxon>Microbacteriaceae</taxon>
        <taxon>Microbacterium</taxon>
    </lineage>
</organism>
<dbReference type="PROSITE" id="PS50932">
    <property type="entry name" value="HTH_LACI_2"/>
    <property type="match status" value="1"/>
</dbReference>
<evidence type="ECO:0000313" key="8">
    <source>
        <dbReference type="Proteomes" id="UP000033448"/>
    </source>
</evidence>
<dbReference type="InterPro" id="IPR010982">
    <property type="entry name" value="Lambda_DNA-bd_dom_sf"/>
</dbReference>
<dbReference type="OrthoDB" id="9798934at2"/>
<keyword evidence="3" id="KW-0238">DNA-binding</keyword>
<dbReference type="SMART" id="SM00354">
    <property type="entry name" value="HTH_LACI"/>
    <property type="match status" value="1"/>
</dbReference>
<dbReference type="PATRIC" id="fig|582680.7.peg.3842"/>
<dbReference type="InterPro" id="IPR028082">
    <property type="entry name" value="Peripla_BP_I"/>
</dbReference>
<proteinExistence type="predicted"/>
<comment type="caution">
    <text evidence="7">The sequence shown here is derived from an EMBL/GenBank/DDBJ whole genome shotgun (WGS) entry which is preliminary data.</text>
</comment>
<dbReference type="CDD" id="cd01392">
    <property type="entry name" value="HTH_LacI"/>
    <property type="match status" value="1"/>
</dbReference>
<dbReference type="Pfam" id="PF00356">
    <property type="entry name" value="LacI"/>
    <property type="match status" value="1"/>
</dbReference>
<dbReference type="PANTHER" id="PTHR30146">
    <property type="entry name" value="LACI-RELATED TRANSCRIPTIONAL REPRESSOR"/>
    <property type="match status" value="1"/>
</dbReference>
<dbReference type="SUPFAM" id="SSF47413">
    <property type="entry name" value="lambda repressor-like DNA-binding domains"/>
    <property type="match status" value="1"/>
</dbReference>
<dbReference type="Proteomes" id="UP000033448">
    <property type="component" value="Unassembled WGS sequence"/>
</dbReference>
<dbReference type="PANTHER" id="PTHR30146:SF148">
    <property type="entry name" value="HTH-TYPE TRANSCRIPTIONAL REPRESSOR PURR-RELATED"/>
    <property type="match status" value="1"/>
</dbReference>
<keyword evidence="8" id="KW-1185">Reference proteome</keyword>
<dbReference type="Gene3D" id="3.40.50.2300">
    <property type="match status" value="2"/>
</dbReference>
<evidence type="ECO:0000256" key="3">
    <source>
        <dbReference type="ARBA" id="ARBA00023125"/>
    </source>
</evidence>
<evidence type="ECO:0000259" key="6">
    <source>
        <dbReference type="PROSITE" id="PS50932"/>
    </source>
</evidence>
<accession>A0A0F0K945</accession>
<sequence length="356" mass="37091">MASSDGQGGSRRVTLTEVARRAGVSRSAASFALNGRTDLRISEETSARVRRAAEELGYSPNTTARTLRTGKSGTVALISDFIGTTSFANAMVRGALQTLRDADTLLYTVDTQGDPDVEAKLLQNLLDRDVDGFLYASMFTRQVDVPPLTRNAPLVLLNCASPDIPAVIPDERGAGETAAAALLDAGHRDAIWFVGSFPPGFTGAAVWNGWSPLALTERLDGIQARLAAAGTALAGTAPIETDWDVENGRAAVTRLLGSGARPSALICANDALAVGAYHALSVAALQVPEDVSVIGFDGSALTQAVLPRLTSVALPYEELGRIAAGMLLQGDPASRPHRVPMPLVPGASIASPAPRD</sequence>
<evidence type="ECO:0000256" key="1">
    <source>
        <dbReference type="ARBA" id="ARBA00022491"/>
    </source>
</evidence>
<feature type="region of interest" description="Disordered" evidence="5">
    <location>
        <begin position="335"/>
        <end position="356"/>
    </location>
</feature>
<dbReference type="SUPFAM" id="SSF53822">
    <property type="entry name" value="Periplasmic binding protein-like I"/>
    <property type="match status" value="1"/>
</dbReference>
<dbReference type="CDD" id="cd06288">
    <property type="entry name" value="PBP1_sucrose_transcription_regulator"/>
    <property type="match status" value="1"/>
</dbReference>
<reference evidence="7 8" key="1">
    <citation type="submission" date="2015-02" db="EMBL/GenBank/DDBJ databases">
        <title>Draft genome sequences of ten Microbacterium spp. with emphasis on heavy metal contaminated environments.</title>
        <authorList>
            <person name="Corretto E."/>
        </authorList>
    </citation>
    <scope>NUCLEOTIDE SEQUENCE [LARGE SCALE GENOMIC DNA]</scope>
    <source>
        <strain evidence="7 8">DSM 23848</strain>
    </source>
</reference>
<dbReference type="EMBL" id="JYIT01000086">
    <property type="protein sequence ID" value="KJL17537.1"/>
    <property type="molecule type" value="Genomic_DNA"/>
</dbReference>
<keyword evidence="4" id="KW-0804">Transcription</keyword>
<evidence type="ECO:0000313" key="7">
    <source>
        <dbReference type="EMBL" id="KJL17537.1"/>
    </source>
</evidence>
<evidence type="ECO:0000256" key="2">
    <source>
        <dbReference type="ARBA" id="ARBA00023015"/>
    </source>
</evidence>
<protein>
    <submittedName>
        <fullName evidence="7">Catabolite control protein A</fullName>
    </submittedName>
</protein>
<name>A0A0F0K945_9MICO</name>
<dbReference type="GO" id="GO:0000976">
    <property type="term" value="F:transcription cis-regulatory region binding"/>
    <property type="evidence" value="ECO:0007669"/>
    <property type="project" value="TreeGrafter"/>
</dbReference>
<dbReference type="AlphaFoldDB" id="A0A0F0K945"/>
<dbReference type="RefSeq" id="WP_045252402.1">
    <property type="nucleotide sequence ID" value="NZ_JYIT01000086.1"/>
</dbReference>
<gene>
    <name evidence="7" type="primary">ccpA_11</name>
    <name evidence="7" type="ORF">RL72_03786</name>
</gene>
<dbReference type="GO" id="GO:0003700">
    <property type="term" value="F:DNA-binding transcription factor activity"/>
    <property type="evidence" value="ECO:0007669"/>
    <property type="project" value="TreeGrafter"/>
</dbReference>
<feature type="domain" description="HTH lacI-type" evidence="6">
    <location>
        <begin position="13"/>
        <end position="69"/>
    </location>
</feature>
<dbReference type="Pfam" id="PF13377">
    <property type="entry name" value="Peripla_BP_3"/>
    <property type="match status" value="1"/>
</dbReference>
<evidence type="ECO:0000256" key="5">
    <source>
        <dbReference type="SAM" id="MobiDB-lite"/>
    </source>
</evidence>
<dbReference type="InterPro" id="IPR046335">
    <property type="entry name" value="LacI/GalR-like_sensor"/>
</dbReference>
<dbReference type="InterPro" id="IPR000843">
    <property type="entry name" value="HTH_LacI"/>
</dbReference>
<evidence type="ECO:0000256" key="4">
    <source>
        <dbReference type="ARBA" id="ARBA00023163"/>
    </source>
</evidence>